<feature type="domain" description="EamA" evidence="7">
    <location>
        <begin position="161"/>
        <end position="297"/>
    </location>
</feature>
<dbReference type="Pfam" id="PF00892">
    <property type="entry name" value="EamA"/>
    <property type="match status" value="2"/>
</dbReference>
<dbReference type="PANTHER" id="PTHR32322:SF18">
    <property type="entry name" value="S-ADENOSYLMETHIONINE_S-ADENOSYLHOMOCYSTEINE TRANSPORTER"/>
    <property type="match status" value="1"/>
</dbReference>
<feature type="transmembrane region" description="Helical" evidence="6">
    <location>
        <begin position="160"/>
        <end position="179"/>
    </location>
</feature>
<protein>
    <submittedName>
        <fullName evidence="8">DMT family transporter</fullName>
    </submittedName>
</protein>
<accession>A0A9X4RW78</accession>
<feature type="transmembrane region" description="Helical" evidence="6">
    <location>
        <begin position="191"/>
        <end position="209"/>
    </location>
</feature>
<reference evidence="8" key="1">
    <citation type="submission" date="2022-07" db="EMBL/GenBank/DDBJ databases">
        <title>Description and genome-wide analysis of Profundicola chukchiensis gen. nov., sp. nov., marine bacteria isolated from bottom sediments of the Chukchi Sea.</title>
        <authorList>
            <person name="Romanenko L."/>
            <person name="Otstavnykh N."/>
            <person name="Kurilenko V."/>
            <person name="Eremeev V."/>
            <person name="Velansky P."/>
            <person name="Mikhailov V."/>
            <person name="Isaeva M."/>
        </authorList>
    </citation>
    <scope>NUCLEOTIDE SEQUENCE</scope>
    <source>
        <strain evidence="8">KMM 9713</strain>
    </source>
</reference>
<dbReference type="InterPro" id="IPR050638">
    <property type="entry name" value="AA-Vitamin_Transporters"/>
</dbReference>
<organism evidence="8 9">
    <name type="scientific">Profundicola chukchiensis</name>
    <dbReference type="NCBI Taxonomy" id="2961959"/>
    <lineage>
        <taxon>Bacteria</taxon>
        <taxon>Pseudomonadati</taxon>
        <taxon>Bacteroidota</taxon>
        <taxon>Flavobacteriia</taxon>
        <taxon>Flavobacteriales</taxon>
        <taxon>Weeksellaceae</taxon>
        <taxon>Profundicola</taxon>
    </lineage>
</organism>
<dbReference type="InterPro" id="IPR037185">
    <property type="entry name" value="EmrE-like"/>
</dbReference>
<keyword evidence="4 6" id="KW-1133">Transmembrane helix</keyword>
<feature type="transmembrane region" description="Helical" evidence="6">
    <location>
        <begin position="224"/>
        <end position="243"/>
    </location>
</feature>
<dbReference type="Gene3D" id="1.10.3730.20">
    <property type="match status" value="1"/>
</dbReference>
<dbReference type="EMBL" id="JANCMU010000006">
    <property type="protein sequence ID" value="MDG4946695.1"/>
    <property type="molecule type" value="Genomic_DNA"/>
</dbReference>
<gene>
    <name evidence="8" type="ORF">NMK71_09725</name>
</gene>
<evidence type="ECO:0000256" key="3">
    <source>
        <dbReference type="ARBA" id="ARBA00022692"/>
    </source>
</evidence>
<evidence type="ECO:0000256" key="2">
    <source>
        <dbReference type="ARBA" id="ARBA00022475"/>
    </source>
</evidence>
<keyword evidence="3 6" id="KW-0812">Transmembrane</keyword>
<feature type="transmembrane region" description="Helical" evidence="6">
    <location>
        <begin position="255"/>
        <end position="274"/>
    </location>
</feature>
<evidence type="ECO:0000256" key="4">
    <source>
        <dbReference type="ARBA" id="ARBA00022989"/>
    </source>
</evidence>
<comment type="subcellular location">
    <subcellularLocation>
        <location evidence="1">Cell membrane</location>
        <topology evidence="1">Multi-pass membrane protein</topology>
    </subcellularLocation>
</comment>
<evidence type="ECO:0000256" key="5">
    <source>
        <dbReference type="ARBA" id="ARBA00023136"/>
    </source>
</evidence>
<feature type="transmembrane region" description="Helical" evidence="6">
    <location>
        <begin position="131"/>
        <end position="148"/>
    </location>
</feature>
<dbReference type="GO" id="GO:0005886">
    <property type="term" value="C:plasma membrane"/>
    <property type="evidence" value="ECO:0007669"/>
    <property type="project" value="UniProtKB-SubCell"/>
</dbReference>
<feature type="transmembrane region" description="Helical" evidence="6">
    <location>
        <begin position="76"/>
        <end position="95"/>
    </location>
</feature>
<feature type="domain" description="EamA" evidence="7">
    <location>
        <begin position="9"/>
        <end position="144"/>
    </location>
</feature>
<evidence type="ECO:0000259" key="7">
    <source>
        <dbReference type="Pfam" id="PF00892"/>
    </source>
</evidence>
<proteinExistence type="predicted"/>
<keyword evidence="5 6" id="KW-0472">Membrane</keyword>
<evidence type="ECO:0000313" key="8">
    <source>
        <dbReference type="EMBL" id="MDG4946695.1"/>
    </source>
</evidence>
<dbReference type="InterPro" id="IPR000620">
    <property type="entry name" value="EamA_dom"/>
</dbReference>
<dbReference type="PANTHER" id="PTHR32322">
    <property type="entry name" value="INNER MEMBRANE TRANSPORTER"/>
    <property type="match status" value="1"/>
</dbReference>
<comment type="caution">
    <text evidence="8">The sequence shown here is derived from an EMBL/GenBank/DDBJ whole genome shotgun (WGS) entry which is preliminary data.</text>
</comment>
<sequence>MRLSKVVTAHILLLLANLIYGVNYTVSKIPMPEYIKPLGLVLLRCIAAVVFFWILHYFIKSPSKKQKIESKDWARLVLAGLFGIAINQILFFKGLELSQPISASIIMTSTPIAVLIVALFIAKERLTWNKAIGLFLGLVGALALILSGDSRASSYAPNPTLGNIMIFINALSYAIYLVISKKLIEKYDNMLFMKWVFSIGLFMVLPFGFNEVIDARWSEMNTEIWLSIGFILIFVSCLTYYFTTVSLNVLPSSTVGIYIYAQPVFAVLTAIILGADSLDLVKVVSALMIFVGVYLVSNTKKLKTKAT</sequence>
<dbReference type="AlphaFoldDB" id="A0A9X4RW78"/>
<evidence type="ECO:0000256" key="6">
    <source>
        <dbReference type="SAM" id="Phobius"/>
    </source>
</evidence>
<name>A0A9X4RW78_9FLAO</name>
<dbReference type="RefSeq" id="WP_304421043.1">
    <property type="nucleotide sequence ID" value="NZ_JANCMU010000006.1"/>
</dbReference>
<keyword evidence="9" id="KW-1185">Reference proteome</keyword>
<dbReference type="SUPFAM" id="SSF103481">
    <property type="entry name" value="Multidrug resistance efflux transporter EmrE"/>
    <property type="match status" value="2"/>
</dbReference>
<keyword evidence="2" id="KW-1003">Cell membrane</keyword>
<feature type="transmembrane region" description="Helical" evidence="6">
    <location>
        <begin position="280"/>
        <end position="297"/>
    </location>
</feature>
<feature type="transmembrane region" description="Helical" evidence="6">
    <location>
        <begin position="37"/>
        <end position="55"/>
    </location>
</feature>
<dbReference type="Proteomes" id="UP001152599">
    <property type="component" value="Unassembled WGS sequence"/>
</dbReference>
<feature type="transmembrane region" description="Helical" evidence="6">
    <location>
        <begin position="101"/>
        <end position="122"/>
    </location>
</feature>
<evidence type="ECO:0000313" key="9">
    <source>
        <dbReference type="Proteomes" id="UP001152599"/>
    </source>
</evidence>
<evidence type="ECO:0000256" key="1">
    <source>
        <dbReference type="ARBA" id="ARBA00004651"/>
    </source>
</evidence>